<keyword evidence="2" id="KW-0902">Two-component regulatory system</keyword>
<gene>
    <name evidence="5" type="ORF">A2871_03070</name>
</gene>
<dbReference type="InterPro" id="IPR011006">
    <property type="entry name" value="CheY-like_superfamily"/>
</dbReference>
<evidence type="ECO:0000259" key="4">
    <source>
        <dbReference type="PROSITE" id="PS50110"/>
    </source>
</evidence>
<dbReference type="SUPFAM" id="SSF52172">
    <property type="entry name" value="CheY-like"/>
    <property type="match status" value="1"/>
</dbReference>
<dbReference type="SMART" id="SM00448">
    <property type="entry name" value="REC"/>
    <property type="match status" value="1"/>
</dbReference>
<evidence type="ECO:0000256" key="1">
    <source>
        <dbReference type="ARBA" id="ARBA00022553"/>
    </source>
</evidence>
<feature type="modified residue" description="4-aspartylphosphate" evidence="3">
    <location>
        <position position="52"/>
    </location>
</feature>
<organism evidence="5 6">
    <name type="scientific">Candidatus Daviesbacteria bacterium RIFCSPHIGHO2_01_FULL_41_23</name>
    <dbReference type="NCBI Taxonomy" id="1797764"/>
    <lineage>
        <taxon>Bacteria</taxon>
        <taxon>Candidatus Daviesiibacteriota</taxon>
    </lineage>
</organism>
<evidence type="ECO:0000313" key="5">
    <source>
        <dbReference type="EMBL" id="OGE19736.1"/>
    </source>
</evidence>
<comment type="caution">
    <text evidence="5">The sequence shown here is derived from an EMBL/GenBank/DDBJ whole genome shotgun (WGS) entry which is preliminary data.</text>
</comment>
<accession>A0A1F5ITS3</accession>
<dbReference type="Proteomes" id="UP000176336">
    <property type="component" value="Unassembled WGS sequence"/>
</dbReference>
<evidence type="ECO:0000313" key="6">
    <source>
        <dbReference type="Proteomes" id="UP000176336"/>
    </source>
</evidence>
<feature type="domain" description="Response regulatory" evidence="4">
    <location>
        <begin position="3"/>
        <end position="119"/>
    </location>
</feature>
<dbReference type="PANTHER" id="PTHR44591:SF14">
    <property type="entry name" value="PROTEIN PILG"/>
    <property type="match status" value="1"/>
</dbReference>
<dbReference type="Pfam" id="PF00072">
    <property type="entry name" value="Response_reg"/>
    <property type="match status" value="1"/>
</dbReference>
<dbReference type="CDD" id="cd00156">
    <property type="entry name" value="REC"/>
    <property type="match status" value="1"/>
</dbReference>
<dbReference type="PANTHER" id="PTHR44591">
    <property type="entry name" value="STRESS RESPONSE REGULATOR PROTEIN 1"/>
    <property type="match status" value="1"/>
</dbReference>
<keyword evidence="1 3" id="KW-0597">Phosphoprotein</keyword>
<name>A0A1F5ITS3_9BACT</name>
<sequence>MKKILLIEDEVVLLELLAGKFNDSGFAVTTAQSAEAGIKLALRSHPDLILLDLILPKMDGLTMLKKLRKDKWGIGVPVIILSNLNDQKKISEAMKIGVYDFLVKSNVKLAEVVEQVREVLG</sequence>
<dbReference type="GO" id="GO:0000160">
    <property type="term" value="P:phosphorelay signal transduction system"/>
    <property type="evidence" value="ECO:0007669"/>
    <property type="project" value="UniProtKB-KW"/>
</dbReference>
<dbReference type="InterPro" id="IPR001789">
    <property type="entry name" value="Sig_transdc_resp-reg_receiver"/>
</dbReference>
<dbReference type="AlphaFoldDB" id="A0A1F5ITS3"/>
<protein>
    <recommendedName>
        <fullName evidence="4">Response regulatory domain-containing protein</fullName>
    </recommendedName>
</protein>
<dbReference type="EMBL" id="MFCR01000002">
    <property type="protein sequence ID" value="OGE19736.1"/>
    <property type="molecule type" value="Genomic_DNA"/>
</dbReference>
<evidence type="ECO:0000256" key="3">
    <source>
        <dbReference type="PROSITE-ProRule" id="PRU00169"/>
    </source>
</evidence>
<reference evidence="5 6" key="1">
    <citation type="journal article" date="2016" name="Nat. Commun.">
        <title>Thousands of microbial genomes shed light on interconnected biogeochemical processes in an aquifer system.</title>
        <authorList>
            <person name="Anantharaman K."/>
            <person name="Brown C.T."/>
            <person name="Hug L.A."/>
            <person name="Sharon I."/>
            <person name="Castelle C.J."/>
            <person name="Probst A.J."/>
            <person name="Thomas B.C."/>
            <person name="Singh A."/>
            <person name="Wilkins M.J."/>
            <person name="Karaoz U."/>
            <person name="Brodie E.L."/>
            <person name="Williams K.H."/>
            <person name="Hubbard S.S."/>
            <person name="Banfield J.F."/>
        </authorList>
    </citation>
    <scope>NUCLEOTIDE SEQUENCE [LARGE SCALE GENOMIC DNA]</scope>
</reference>
<dbReference type="PROSITE" id="PS50110">
    <property type="entry name" value="RESPONSE_REGULATORY"/>
    <property type="match status" value="1"/>
</dbReference>
<proteinExistence type="predicted"/>
<dbReference type="InterPro" id="IPR050595">
    <property type="entry name" value="Bact_response_regulator"/>
</dbReference>
<evidence type="ECO:0000256" key="2">
    <source>
        <dbReference type="ARBA" id="ARBA00023012"/>
    </source>
</evidence>
<dbReference type="Gene3D" id="3.40.50.2300">
    <property type="match status" value="1"/>
</dbReference>